<gene>
    <name evidence="3" type="ORF">EHO60_14330</name>
</gene>
<dbReference type="Proteomes" id="UP000298458">
    <property type="component" value="Unassembled WGS sequence"/>
</dbReference>
<dbReference type="RefSeq" id="WP_135768896.1">
    <property type="nucleotide sequence ID" value="NZ_RQET01000010.1"/>
</dbReference>
<organism evidence="3 4">
    <name type="scientific">Leptospira fletcheri</name>
    <dbReference type="NCBI Taxonomy" id="2484981"/>
    <lineage>
        <taxon>Bacteria</taxon>
        <taxon>Pseudomonadati</taxon>
        <taxon>Spirochaetota</taxon>
        <taxon>Spirochaetia</taxon>
        <taxon>Leptospirales</taxon>
        <taxon>Leptospiraceae</taxon>
        <taxon>Leptospira</taxon>
    </lineage>
</organism>
<accession>A0A4R9GAK2</accession>
<keyword evidence="4" id="KW-1185">Reference proteome</keyword>
<proteinExistence type="inferred from homology"/>
<comment type="caution">
    <text evidence="3">The sequence shown here is derived from an EMBL/GenBank/DDBJ whole genome shotgun (WGS) entry which is preliminary data.</text>
</comment>
<dbReference type="SUPFAM" id="SSF54909">
    <property type="entry name" value="Dimeric alpha+beta barrel"/>
    <property type="match status" value="1"/>
</dbReference>
<name>A0A4R9GAK2_9LEPT</name>
<dbReference type="Gene3D" id="3.30.70.1060">
    <property type="entry name" value="Dimeric alpha+beta barrel"/>
    <property type="match status" value="1"/>
</dbReference>
<feature type="domain" description="YCII-related" evidence="2">
    <location>
        <begin position="1"/>
        <end position="114"/>
    </location>
</feature>
<protein>
    <submittedName>
        <fullName evidence="3">YciI family protein</fullName>
    </submittedName>
</protein>
<dbReference type="PANTHER" id="PTHR35174:SF3">
    <property type="entry name" value="BLL7171 PROTEIN"/>
    <property type="match status" value="1"/>
</dbReference>
<dbReference type="Pfam" id="PF03795">
    <property type="entry name" value="YCII"/>
    <property type="match status" value="1"/>
</dbReference>
<evidence type="ECO:0000259" key="2">
    <source>
        <dbReference type="Pfam" id="PF03795"/>
    </source>
</evidence>
<dbReference type="AlphaFoldDB" id="A0A4R9GAK2"/>
<evidence type="ECO:0000256" key="1">
    <source>
        <dbReference type="ARBA" id="ARBA00007689"/>
    </source>
</evidence>
<dbReference type="OrthoDB" id="9807535at2"/>
<dbReference type="EMBL" id="RQET01000010">
    <property type="protein sequence ID" value="TGK08752.1"/>
    <property type="molecule type" value="Genomic_DNA"/>
</dbReference>
<evidence type="ECO:0000313" key="4">
    <source>
        <dbReference type="Proteomes" id="UP000298458"/>
    </source>
</evidence>
<reference evidence="3" key="1">
    <citation type="journal article" date="2019" name="PLoS Negl. Trop. Dis.">
        <title>Revisiting the worldwide diversity of Leptospira species in the environment.</title>
        <authorList>
            <person name="Vincent A.T."/>
            <person name="Schiettekatte O."/>
            <person name="Bourhy P."/>
            <person name="Veyrier F.J."/>
            <person name="Picardeau M."/>
        </authorList>
    </citation>
    <scope>NUCLEOTIDE SEQUENCE [LARGE SCALE GENOMIC DNA]</scope>
    <source>
        <strain evidence="3">SSW15</strain>
    </source>
</reference>
<sequence length="120" mass="13494">MKYQLLIYIDEKLEASRSKQELEQRSEDYTTYTQELLKSGKMVGGDRLHPTSSAATVKLREGKRITTHGPFAETKEQLGGYYLVDCSNLDEALDWAAKCPGAKHGTMEVRPVYDLGPKPN</sequence>
<dbReference type="InterPro" id="IPR011008">
    <property type="entry name" value="Dimeric_a/b-barrel"/>
</dbReference>
<comment type="similarity">
    <text evidence="1">Belongs to the YciI family.</text>
</comment>
<dbReference type="PANTHER" id="PTHR35174">
    <property type="entry name" value="BLL7171 PROTEIN-RELATED"/>
    <property type="match status" value="1"/>
</dbReference>
<evidence type="ECO:0000313" key="3">
    <source>
        <dbReference type="EMBL" id="TGK08752.1"/>
    </source>
</evidence>
<dbReference type="InterPro" id="IPR005545">
    <property type="entry name" value="YCII"/>
</dbReference>